<evidence type="ECO:0000313" key="2">
    <source>
        <dbReference type="EMBL" id="RCI03858.1"/>
    </source>
</evidence>
<sequence>MSDIRLSNDGPRWIERIKQIFSRSDEQQPLLGKPKKSKKWIISVISLAAALSLLGVTIGYWVHHHDTVNVPGWKHLTPNEQAFLDLPSTQTVRDYLQNYTSQAHLAGTQNDKDQAEWTRDQFTRFGLNATIDTYWPLLNYPISHRFALISGPK</sequence>
<name>A0A367KNT9_RHIST</name>
<accession>A0A367KNT9</accession>
<reference evidence="2 3" key="1">
    <citation type="journal article" date="2018" name="G3 (Bethesda)">
        <title>Phylogenetic and Phylogenomic Definition of Rhizopus Species.</title>
        <authorList>
            <person name="Gryganskyi A.P."/>
            <person name="Golan J."/>
            <person name="Dolatabadi S."/>
            <person name="Mondo S."/>
            <person name="Robb S."/>
            <person name="Idnurm A."/>
            <person name="Muszewska A."/>
            <person name="Steczkiewicz K."/>
            <person name="Masonjones S."/>
            <person name="Liao H.L."/>
            <person name="Gajdeczka M.T."/>
            <person name="Anike F."/>
            <person name="Vuek A."/>
            <person name="Anishchenko I.M."/>
            <person name="Voigt K."/>
            <person name="de Hoog G.S."/>
            <person name="Smith M.E."/>
            <person name="Heitman J."/>
            <person name="Vilgalys R."/>
            <person name="Stajich J.E."/>
        </authorList>
    </citation>
    <scope>NUCLEOTIDE SEQUENCE [LARGE SCALE GENOMIC DNA]</scope>
    <source>
        <strain evidence="2 3">LSU 92-RS-03</strain>
    </source>
</reference>
<feature type="transmembrane region" description="Helical" evidence="1">
    <location>
        <begin position="40"/>
        <end position="62"/>
    </location>
</feature>
<feature type="non-terminal residue" evidence="2">
    <location>
        <position position="153"/>
    </location>
</feature>
<dbReference type="Gene3D" id="3.40.630.10">
    <property type="entry name" value="Zn peptidases"/>
    <property type="match status" value="1"/>
</dbReference>
<proteinExistence type="predicted"/>
<keyword evidence="1" id="KW-0472">Membrane</keyword>
<dbReference type="SUPFAM" id="SSF53187">
    <property type="entry name" value="Zn-dependent exopeptidases"/>
    <property type="match status" value="1"/>
</dbReference>
<dbReference type="EMBL" id="PJQM01000871">
    <property type="protein sequence ID" value="RCI03858.1"/>
    <property type="molecule type" value="Genomic_DNA"/>
</dbReference>
<keyword evidence="1" id="KW-1133">Transmembrane helix</keyword>
<protein>
    <submittedName>
        <fullName evidence="2">Uncharacterized protein</fullName>
    </submittedName>
</protein>
<keyword evidence="3" id="KW-1185">Reference proteome</keyword>
<organism evidence="2 3">
    <name type="scientific">Rhizopus stolonifer</name>
    <name type="common">Rhizopus nigricans</name>
    <dbReference type="NCBI Taxonomy" id="4846"/>
    <lineage>
        <taxon>Eukaryota</taxon>
        <taxon>Fungi</taxon>
        <taxon>Fungi incertae sedis</taxon>
        <taxon>Mucoromycota</taxon>
        <taxon>Mucoromycotina</taxon>
        <taxon>Mucoromycetes</taxon>
        <taxon>Mucorales</taxon>
        <taxon>Mucorineae</taxon>
        <taxon>Rhizopodaceae</taxon>
        <taxon>Rhizopus</taxon>
    </lineage>
</organism>
<dbReference type="PANTHER" id="PTHR10404:SF46">
    <property type="entry name" value="VACUOLAR PROTEIN SORTING-ASSOCIATED PROTEIN 70"/>
    <property type="match status" value="1"/>
</dbReference>
<dbReference type="PANTHER" id="PTHR10404">
    <property type="entry name" value="N-ACETYLATED-ALPHA-LINKED ACIDIC DIPEPTIDASE"/>
    <property type="match status" value="1"/>
</dbReference>
<gene>
    <name evidence="2" type="ORF">CU098_001313</name>
</gene>
<evidence type="ECO:0000313" key="3">
    <source>
        <dbReference type="Proteomes" id="UP000253551"/>
    </source>
</evidence>
<dbReference type="InterPro" id="IPR039373">
    <property type="entry name" value="Peptidase_M28B"/>
</dbReference>
<comment type="caution">
    <text evidence="2">The sequence shown here is derived from an EMBL/GenBank/DDBJ whole genome shotgun (WGS) entry which is preliminary data.</text>
</comment>
<dbReference type="STRING" id="4846.A0A367KNT9"/>
<dbReference type="OrthoDB" id="5841748at2759"/>
<dbReference type="Proteomes" id="UP000253551">
    <property type="component" value="Unassembled WGS sequence"/>
</dbReference>
<evidence type="ECO:0000256" key="1">
    <source>
        <dbReference type="SAM" id="Phobius"/>
    </source>
</evidence>
<keyword evidence="1" id="KW-0812">Transmembrane</keyword>
<dbReference type="AlphaFoldDB" id="A0A367KNT9"/>
<dbReference type="GO" id="GO:0004180">
    <property type="term" value="F:carboxypeptidase activity"/>
    <property type="evidence" value="ECO:0007669"/>
    <property type="project" value="TreeGrafter"/>
</dbReference>